<dbReference type="EMBL" id="CAJVPS010012592">
    <property type="protein sequence ID" value="CAG8671920.1"/>
    <property type="molecule type" value="Genomic_DNA"/>
</dbReference>
<feature type="compositionally biased region" description="Polar residues" evidence="1">
    <location>
        <begin position="91"/>
        <end position="110"/>
    </location>
</feature>
<evidence type="ECO:0000256" key="1">
    <source>
        <dbReference type="SAM" id="MobiDB-lite"/>
    </source>
</evidence>
<accession>A0A9N9EBN6</accession>
<comment type="caution">
    <text evidence="2">The sequence shown here is derived from an EMBL/GenBank/DDBJ whole genome shotgun (WGS) entry which is preliminary data.</text>
</comment>
<proteinExistence type="predicted"/>
<name>A0A9N9EBN6_9GLOM</name>
<sequence>MSSTTSSTQKPHGEQHRPYIFINSNDPINPNKLISSTNDGNSGDHESSAKPFFQLPFPPKFSLEDLLQSRAASSSPYKKSSSHQQKENNEKSLTSSQLDDKINNSPNSMSETINENVESLLLSEFSSSTSSINCPLLSPNFIIPSINKNLIEDEKEPKELNNNNLNI</sequence>
<feature type="non-terminal residue" evidence="2">
    <location>
        <position position="1"/>
    </location>
</feature>
<feature type="non-terminal residue" evidence="2">
    <location>
        <position position="167"/>
    </location>
</feature>
<evidence type="ECO:0000313" key="2">
    <source>
        <dbReference type="EMBL" id="CAG8671920.1"/>
    </source>
</evidence>
<dbReference type="AlphaFoldDB" id="A0A9N9EBN6"/>
<reference evidence="2" key="1">
    <citation type="submission" date="2021-06" db="EMBL/GenBank/DDBJ databases">
        <authorList>
            <person name="Kallberg Y."/>
            <person name="Tangrot J."/>
            <person name="Rosling A."/>
        </authorList>
    </citation>
    <scope>NUCLEOTIDE SEQUENCE</scope>
    <source>
        <strain evidence="2">FL130A</strain>
    </source>
</reference>
<organism evidence="2 3">
    <name type="scientific">Ambispora leptoticha</name>
    <dbReference type="NCBI Taxonomy" id="144679"/>
    <lineage>
        <taxon>Eukaryota</taxon>
        <taxon>Fungi</taxon>
        <taxon>Fungi incertae sedis</taxon>
        <taxon>Mucoromycota</taxon>
        <taxon>Glomeromycotina</taxon>
        <taxon>Glomeromycetes</taxon>
        <taxon>Archaeosporales</taxon>
        <taxon>Ambisporaceae</taxon>
        <taxon>Ambispora</taxon>
    </lineage>
</organism>
<keyword evidence="3" id="KW-1185">Reference proteome</keyword>
<gene>
    <name evidence="2" type="ORF">ALEPTO_LOCUS10618</name>
</gene>
<protein>
    <submittedName>
        <fullName evidence="2">8731_t:CDS:1</fullName>
    </submittedName>
</protein>
<feature type="compositionally biased region" description="Low complexity" evidence="1">
    <location>
        <begin position="69"/>
        <end position="79"/>
    </location>
</feature>
<feature type="compositionally biased region" description="Polar residues" evidence="1">
    <location>
        <begin position="1"/>
        <end position="10"/>
    </location>
</feature>
<evidence type="ECO:0000313" key="3">
    <source>
        <dbReference type="Proteomes" id="UP000789508"/>
    </source>
</evidence>
<dbReference type="Proteomes" id="UP000789508">
    <property type="component" value="Unassembled WGS sequence"/>
</dbReference>
<feature type="region of interest" description="Disordered" evidence="1">
    <location>
        <begin position="1"/>
        <end position="110"/>
    </location>
</feature>
<feature type="compositionally biased region" description="Polar residues" evidence="1">
    <location>
        <begin position="22"/>
        <end position="41"/>
    </location>
</feature>